<dbReference type="Proteomes" id="UP000501466">
    <property type="component" value="Chromosome"/>
</dbReference>
<feature type="transmembrane region" description="Helical" evidence="1">
    <location>
        <begin position="101"/>
        <end position="121"/>
    </location>
</feature>
<gene>
    <name evidence="3" type="ORF">THMIRHAT_15160</name>
</gene>
<proteinExistence type="predicted"/>
<protein>
    <recommendedName>
        <fullName evidence="2">VTT domain-containing protein</fullName>
    </recommendedName>
</protein>
<name>A0A6F8PP53_9GAMM</name>
<dbReference type="EMBL" id="AP021888">
    <property type="protein sequence ID" value="BBP43770.1"/>
    <property type="molecule type" value="Genomic_DNA"/>
</dbReference>
<dbReference type="InterPro" id="IPR051311">
    <property type="entry name" value="DedA_domain"/>
</dbReference>
<accession>A0A6F8PP53</accession>
<dbReference type="AlphaFoldDB" id="A0A6F8PP53"/>
<dbReference type="RefSeq" id="WP_173291545.1">
    <property type="nucleotide sequence ID" value="NZ_AP021888.1"/>
</dbReference>
<reference evidence="4" key="1">
    <citation type="submission" date="2019-11" db="EMBL/GenBank/DDBJ databases">
        <title>Isolation and characterization of two novel species in the genus Thiomicrorhabdus.</title>
        <authorList>
            <person name="Mochizuki J."/>
            <person name="Kojima H."/>
            <person name="Fukui M."/>
        </authorList>
    </citation>
    <scope>NUCLEOTIDE SEQUENCE [LARGE SCALE GENOMIC DNA]</scope>
    <source>
        <strain evidence="4">AkT22</strain>
    </source>
</reference>
<organism evidence="3 4">
    <name type="scientific">Thiosulfativibrio zosterae</name>
    <dbReference type="NCBI Taxonomy" id="2675053"/>
    <lineage>
        <taxon>Bacteria</taxon>
        <taxon>Pseudomonadati</taxon>
        <taxon>Pseudomonadota</taxon>
        <taxon>Gammaproteobacteria</taxon>
        <taxon>Thiotrichales</taxon>
        <taxon>Piscirickettsiaceae</taxon>
        <taxon>Thiosulfativibrio</taxon>
    </lineage>
</organism>
<dbReference type="KEGG" id="tzo:THMIRHAT_15160"/>
<keyword evidence="1" id="KW-1133">Transmembrane helix</keyword>
<dbReference type="GO" id="GO:0005886">
    <property type="term" value="C:plasma membrane"/>
    <property type="evidence" value="ECO:0007669"/>
    <property type="project" value="TreeGrafter"/>
</dbReference>
<evidence type="ECO:0000313" key="4">
    <source>
        <dbReference type="Proteomes" id="UP000501466"/>
    </source>
</evidence>
<keyword evidence="4" id="KW-1185">Reference proteome</keyword>
<feature type="transmembrane region" description="Helical" evidence="1">
    <location>
        <begin position="57"/>
        <end position="80"/>
    </location>
</feature>
<evidence type="ECO:0000256" key="1">
    <source>
        <dbReference type="SAM" id="Phobius"/>
    </source>
</evidence>
<keyword evidence="1" id="KW-0472">Membrane</keyword>
<feature type="transmembrane region" description="Helical" evidence="1">
    <location>
        <begin position="133"/>
        <end position="153"/>
    </location>
</feature>
<keyword evidence="1" id="KW-0812">Transmembrane</keyword>
<dbReference type="InterPro" id="IPR032816">
    <property type="entry name" value="VTT_dom"/>
</dbReference>
<feature type="transmembrane region" description="Helical" evidence="1">
    <location>
        <begin position="174"/>
        <end position="193"/>
    </location>
</feature>
<evidence type="ECO:0000313" key="3">
    <source>
        <dbReference type="EMBL" id="BBP43770.1"/>
    </source>
</evidence>
<dbReference type="Pfam" id="PF09335">
    <property type="entry name" value="VTT_dom"/>
    <property type="match status" value="1"/>
</dbReference>
<evidence type="ECO:0000259" key="2">
    <source>
        <dbReference type="Pfam" id="PF09335"/>
    </source>
</evidence>
<dbReference type="PANTHER" id="PTHR42709">
    <property type="entry name" value="ALKALINE PHOSPHATASE LIKE PROTEIN"/>
    <property type="match status" value="1"/>
</dbReference>
<sequence length="195" mass="22003">MKIFSALYDKAMSWSKHPKAPWYLGGMSFAESSFFPIPPDVMLMPMSLAQPDKAYRFALITTLSSLLGGVFGYLIGYWMLDAIWPLLESVNYVEKYHHIETFFADYGVWVVFIAGFSPIPYKLFTIAAGATHMAIVPFLIASLIGRGARFYLVAGLMRWGGEKYQTQIRNSVDAIGYGLVVLIVLYIVLRYLGWV</sequence>
<feature type="domain" description="VTT" evidence="2">
    <location>
        <begin position="55"/>
        <end position="156"/>
    </location>
</feature>
<dbReference type="PANTHER" id="PTHR42709:SF11">
    <property type="entry name" value="DEDA FAMILY PROTEIN"/>
    <property type="match status" value="1"/>
</dbReference>